<evidence type="ECO:0000313" key="10">
    <source>
        <dbReference type="EMBL" id="CAF0815462.1"/>
    </source>
</evidence>
<keyword evidence="5" id="KW-0325">Glycoprotein</keyword>
<comment type="caution">
    <text evidence="10">The sequence shown here is derived from an EMBL/GenBank/DDBJ whole genome shotgun (WGS) entry which is preliminary data.</text>
</comment>
<keyword evidence="3 7" id="KW-0472">Membrane</keyword>
<dbReference type="PANTHER" id="PTHR11304:SF29">
    <property type="entry name" value="EPHRIN"/>
    <property type="match status" value="1"/>
</dbReference>
<dbReference type="AlphaFoldDB" id="A0A813TPD4"/>
<dbReference type="InterPro" id="IPR001799">
    <property type="entry name" value="Ephrin_RBD"/>
</dbReference>
<evidence type="ECO:0000256" key="3">
    <source>
        <dbReference type="ARBA" id="ARBA00023136"/>
    </source>
</evidence>
<evidence type="ECO:0000313" key="11">
    <source>
        <dbReference type="EMBL" id="CAF3501293.1"/>
    </source>
</evidence>
<dbReference type="InterPro" id="IPR031328">
    <property type="entry name" value="Ephrin"/>
</dbReference>
<comment type="caution">
    <text evidence="6">Lacks conserved residue(s) required for the propagation of feature annotation.</text>
</comment>
<evidence type="ECO:0000313" key="12">
    <source>
        <dbReference type="EMBL" id="CAF3601516.1"/>
    </source>
</evidence>
<accession>A0A813TPD4</accession>
<proteinExistence type="inferred from homology"/>
<name>A0A813TPD4_9BILA</name>
<dbReference type="GO" id="GO:0005886">
    <property type="term" value="C:plasma membrane"/>
    <property type="evidence" value="ECO:0007669"/>
    <property type="project" value="TreeGrafter"/>
</dbReference>
<feature type="domain" description="Ephrin RBD" evidence="8">
    <location>
        <begin position="34"/>
        <end position="172"/>
    </location>
</feature>
<dbReference type="EMBL" id="CAJNOK010000074">
    <property type="protein sequence ID" value="CAF0727269.1"/>
    <property type="molecule type" value="Genomic_DNA"/>
</dbReference>
<sequence>MRNKIAQEHLSPPEYLRHFVPPRSIHRRHHHHHPNTIQIYWNSTNELFSLSSSQSTAILYVHLGDKVDFICPKSMNPLYDPVEYNSLYIVSKDAYRQCYSSNYKPLIRCNRPFETQIYTMTISNFLPYPDAIEFHEQQEYYFISTSNGDIEGIDQKYDGLCRTKNMKLIMDVQKYYNHYSSIPNLTSNLLSILSTKMKSA</sequence>
<gene>
    <name evidence="10" type="ORF">GPM918_LOCUS4262</name>
    <name evidence="9" type="ORF">OVA965_LOCUS529</name>
    <name evidence="12" type="ORF">SRO942_LOCUS4263</name>
    <name evidence="11" type="ORF">TMI583_LOCUS529</name>
</gene>
<dbReference type="SUPFAM" id="SSF49503">
    <property type="entry name" value="Cupredoxins"/>
    <property type="match status" value="1"/>
</dbReference>
<dbReference type="EMBL" id="CAJNOQ010000567">
    <property type="protein sequence ID" value="CAF0815462.1"/>
    <property type="molecule type" value="Genomic_DNA"/>
</dbReference>
<evidence type="ECO:0000256" key="5">
    <source>
        <dbReference type="ARBA" id="ARBA00023180"/>
    </source>
</evidence>
<dbReference type="Proteomes" id="UP000677228">
    <property type="component" value="Unassembled WGS sequence"/>
</dbReference>
<dbReference type="Proteomes" id="UP000681722">
    <property type="component" value="Unassembled WGS sequence"/>
</dbReference>
<dbReference type="Pfam" id="PF00812">
    <property type="entry name" value="Ephrin"/>
    <property type="match status" value="1"/>
</dbReference>
<dbReference type="CDD" id="cd02675">
    <property type="entry name" value="Ephrin_ectodomain"/>
    <property type="match status" value="1"/>
</dbReference>
<dbReference type="PANTHER" id="PTHR11304">
    <property type="entry name" value="EPHRIN"/>
    <property type="match status" value="1"/>
</dbReference>
<dbReference type="OrthoDB" id="6250301at2759"/>
<evidence type="ECO:0000256" key="7">
    <source>
        <dbReference type="RuleBase" id="RU004375"/>
    </source>
</evidence>
<dbReference type="Proteomes" id="UP000682733">
    <property type="component" value="Unassembled WGS sequence"/>
</dbReference>
<keyword evidence="4" id="KW-1015">Disulfide bond</keyword>
<evidence type="ECO:0000256" key="6">
    <source>
        <dbReference type="PROSITE-ProRule" id="PRU00884"/>
    </source>
</evidence>
<dbReference type="GO" id="GO:0007411">
    <property type="term" value="P:axon guidance"/>
    <property type="evidence" value="ECO:0007669"/>
    <property type="project" value="TreeGrafter"/>
</dbReference>
<dbReference type="PRINTS" id="PR01347">
    <property type="entry name" value="EPHRIN"/>
</dbReference>
<evidence type="ECO:0000256" key="1">
    <source>
        <dbReference type="ARBA" id="ARBA00004370"/>
    </source>
</evidence>
<dbReference type="Gene3D" id="2.60.40.420">
    <property type="entry name" value="Cupredoxins - blue copper proteins"/>
    <property type="match status" value="1"/>
</dbReference>
<evidence type="ECO:0000259" key="8">
    <source>
        <dbReference type="PROSITE" id="PS51551"/>
    </source>
</evidence>
<evidence type="ECO:0000313" key="13">
    <source>
        <dbReference type="Proteomes" id="UP000663829"/>
    </source>
</evidence>
<evidence type="ECO:0000313" key="9">
    <source>
        <dbReference type="EMBL" id="CAF0727269.1"/>
    </source>
</evidence>
<dbReference type="EMBL" id="CAJOBA010000074">
    <property type="protein sequence ID" value="CAF3501293.1"/>
    <property type="molecule type" value="Genomic_DNA"/>
</dbReference>
<dbReference type="Proteomes" id="UP000663829">
    <property type="component" value="Unassembled WGS sequence"/>
</dbReference>
<dbReference type="EMBL" id="CAJOBC010000567">
    <property type="protein sequence ID" value="CAF3601516.1"/>
    <property type="molecule type" value="Genomic_DNA"/>
</dbReference>
<comment type="subcellular location">
    <subcellularLocation>
        <location evidence="1">Membrane</location>
    </subcellularLocation>
</comment>
<evidence type="ECO:0000256" key="2">
    <source>
        <dbReference type="ARBA" id="ARBA00022729"/>
    </source>
</evidence>
<dbReference type="InterPro" id="IPR008972">
    <property type="entry name" value="Cupredoxin"/>
</dbReference>
<organism evidence="10 13">
    <name type="scientific">Didymodactylos carnosus</name>
    <dbReference type="NCBI Taxonomy" id="1234261"/>
    <lineage>
        <taxon>Eukaryota</taxon>
        <taxon>Metazoa</taxon>
        <taxon>Spiralia</taxon>
        <taxon>Gnathifera</taxon>
        <taxon>Rotifera</taxon>
        <taxon>Eurotatoria</taxon>
        <taxon>Bdelloidea</taxon>
        <taxon>Philodinida</taxon>
        <taxon>Philodinidae</taxon>
        <taxon>Didymodactylos</taxon>
    </lineage>
</organism>
<keyword evidence="13" id="KW-1185">Reference proteome</keyword>
<protein>
    <recommendedName>
        <fullName evidence="8">Ephrin RBD domain-containing protein</fullName>
    </recommendedName>
</protein>
<comment type="similarity">
    <text evidence="6 7">Belongs to the ephrin family.</text>
</comment>
<dbReference type="GO" id="GO:0046875">
    <property type="term" value="F:ephrin receptor binding"/>
    <property type="evidence" value="ECO:0007669"/>
    <property type="project" value="TreeGrafter"/>
</dbReference>
<keyword evidence="2" id="KW-0732">Signal</keyword>
<dbReference type="GO" id="GO:0048013">
    <property type="term" value="P:ephrin receptor signaling pathway"/>
    <property type="evidence" value="ECO:0007669"/>
    <property type="project" value="TreeGrafter"/>
</dbReference>
<evidence type="ECO:0000256" key="4">
    <source>
        <dbReference type="ARBA" id="ARBA00023157"/>
    </source>
</evidence>
<dbReference type="PROSITE" id="PS51551">
    <property type="entry name" value="EPHRIN_RBD_2"/>
    <property type="match status" value="1"/>
</dbReference>
<reference evidence="10" key="1">
    <citation type="submission" date="2021-02" db="EMBL/GenBank/DDBJ databases">
        <authorList>
            <person name="Nowell W R."/>
        </authorList>
    </citation>
    <scope>NUCLEOTIDE SEQUENCE</scope>
</reference>